<dbReference type="AlphaFoldDB" id="A1ZVY7"/>
<organism evidence="2 3">
    <name type="scientific">Microscilla marina ATCC 23134</name>
    <dbReference type="NCBI Taxonomy" id="313606"/>
    <lineage>
        <taxon>Bacteria</taxon>
        <taxon>Pseudomonadati</taxon>
        <taxon>Bacteroidota</taxon>
        <taxon>Cytophagia</taxon>
        <taxon>Cytophagales</taxon>
        <taxon>Microscillaceae</taxon>
        <taxon>Microscilla</taxon>
    </lineage>
</organism>
<dbReference type="RefSeq" id="WP_002702802.1">
    <property type="nucleotide sequence ID" value="NZ_AAWS01000048.1"/>
</dbReference>
<dbReference type="InterPro" id="IPR050678">
    <property type="entry name" value="DNA_Partitioning_ATPase"/>
</dbReference>
<feature type="domain" description="AAA" evidence="1">
    <location>
        <begin position="5"/>
        <end position="180"/>
    </location>
</feature>
<dbReference type="eggNOG" id="COG1192">
    <property type="taxonomic scope" value="Bacteria"/>
</dbReference>
<accession>A1ZVY7</accession>
<evidence type="ECO:0000259" key="1">
    <source>
        <dbReference type="Pfam" id="PF13614"/>
    </source>
</evidence>
<dbReference type="InterPro" id="IPR025669">
    <property type="entry name" value="AAA_dom"/>
</dbReference>
<dbReference type="Gene3D" id="3.40.50.300">
    <property type="entry name" value="P-loop containing nucleotide triphosphate hydrolases"/>
    <property type="match status" value="1"/>
</dbReference>
<dbReference type="Pfam" id="PF13614">
    <property type="entry name" value="AAA_31"/>
    <property type="match status" value="1"/>
</dbReference>
<dbReference type="PIRSF" id="PIRSF009320">
    <property type="entry name" value="Nuc_binding_HP_1000"/>
    <property type="match status" value="1"/>
</dbReference>
<dbReference type="PANTHER" id="PTHR13696">
    <property type="entry name" value="P-LOOP CONTAINING NUCLEOSIDE TRIPHOSPHATE HYDROLASE"/>
    <property type="match status" value="1"/>
</dbReference>
<dbReference type="OrthoDB" id="9815116at2"/>
<evidence type="ECO:0000313" key="2">
    <source>
        <dbReference type="EMBL" id="EAY25469.1"/>
    </source>
</evidence>
<dbReference type="CDD" id="cd02042">
    <property type="entry name" value="ParAB_family"/>
    <property type="match status" value="1"/>
</dbReference>
<dbReference type="FunFam" id="3.40.50.300:FF:000285">
    <property type="entry name" value="Sporulation initiation inhibitor Soj"/>
    <property type="match status" value="1"/>
</dbReference>
<evidence type="ECO:0000313" key="3">
    <source>
        <dbReference type="Proteomes" id="UP000004095"/>
    </source>
</evidence>
<name>A1ZVY7_MICM2</name>
<proteinExistence type="predicted"/>
<keyword evidence="3" id="KW-1185">Reference proteome</keyword>
<dbReference type="InterPro" id="IPR027417">
    <property type="entry name" value="P-loop_NTPase"/>
</dbReference>
<gene>
    <name evidence="2" type="ORF">M23134_00823</name>
</gene>
<dbReference type="PANTHER" id="PTHR13696:SF99">
    <property type="entry name" value="COBYRINIC ACID AC-DIAMIDE SYNTHASE"/>
    <property type="match status" value="1"/>
</dbReference>
<protein>
    <submittedName>
        <fullName evidence="2">Chromosome-partitioning ATPase</fullName>
    </submittedName>
</protein>
<dbReference type="Proteomes" id="UP000004095">
    <property type="component" value="Unassembled WGS sequence"/>
</dbReference>
<comment type="caution">
    <text evidence="2">The sequence shown here is derived from an EMBL/GenBank/DDBJ whole genome shotgun (WGS) entry which is preliminary data.</text>
</comment>
<sequence>MAKTRIIAAVNNKGGVGKTTTTLNLGKALSLQKRKVLIVDFDPQANLSNWVPDEQRKAIHDISHALSGQKQEIPIATISKNFDIIPASRNLLNIEAELSSDKNVNGYFRLDEVLKNVYDDYDYVLIDCRPNLGILTLNAMMAATDLLIIVSSTELASHAIDNVIDLKNEVSERLNPQLQVLGMLVTMYDGRKTINKLKLEELQETYEDFVLKSIIRNRVVFDESSYAQQDVFEYDKNSDGAKDYAKLAKEILKK</sequence>
<reference evidence="2 3" key="1">
    <citation type="submission" date="2007-01" db="EMBL/GenBank/DDBJ databases">
        <authorList>
            <person name="Haygood M."/>
            <person name="Podell S."/>
            <person name="Anderson C."/>
            <person name="Hopkinson B."/>
            <person name="Roe K."/>
            <person name="Barbeau K."/>
            <person name="Gaasterland T."/>
            <person name="Ferriera S."/>
            <person name="Johnson J."/>
            <person name="Kravitz S."/>
            <person name="Beeson K."/>
            <person name="Sutton G."/>
            <person name="Rogers Y.-H."/>
            <person name="Friedman R."/>
            <person name="Frazier M."/>
            <person name="Venter J.C."/>
        </authorList>
    </citation>
    <scope>NUCLEOTIDE SEQUENCE [LARGE SCALE GENOMIC DNA]</scope>
    <source>
        <strain evidence="2 3">ATCC 23134</strain>
    </source>
</reference>
<dbReference type="EMBL" id="AAWS01000048">
    <property type="protein sequence ID" value="EAY25469.1"/>
    <property type="molecule type" value="Genomic_DNA"/>
</dbReference>
<dbReference type="SUPFAM" id="SSF52540">
    <property type="entry name" value="P-loop containing nucleoside triphosphate hydrolases"/>
    <property type="match status" value="1"/>
</dbReference>